<dbReference type="EMBL" id="SMFL01000010">
    <property type="protein sequence ID" value="TDE12146.1"/>
    <property type="molecule type" value="Genomic_DNA"/>
</dbReference>
<sequence length="794" mass="90115">MLLLFLTLAVGSARSYGQDDPMVKSLKDRFNLYSTTALQEKIYVHLDRSFYLIGETIWFKAYNLDGSRHRFLDMSKVAYLEILDKENNAVAQTKFSLLKGKGNGSLLIPASVVSGNYKVRCYSNWMKNFGADYFFETDITVVNPFLKFDPEPDAKKEITYDVQFFPEGGYLVKGLESKVAFRAAGPDGKGIQFKGVVVSGQNDEIVKFQPGKFGIGSFIFKPQTTDTYRAIITDSQGKEHTYPLPQVQERGYVMRVTDSTSNLIKVSVIRPAEEEQSVVYLLAHTRQINPIADKKSFAGNRTEFLINRAQLGEGISHMTILNEKLKPVCERLYFKRPEKRLNIEAGVGKPEFATREKVTMNLSAETTGSLTNMSVSVFLTDSIQALAQNDISSYFFLTSDLKGRIEDPAYYFQNNTKETDRQLDDLIISHGWRRFKWEDVFGGTLPKYQHLPEFDGHLVLGKVLNISDNSPAPGIDSYLAALDFPAKLYVNHSDAEGNFMFELKNFTGAKEVTLQTNLLRDSTYKFEISNPFSKQFSQAAVPAFKFDKNLGNPLLTRSINMQSGNSFLPRLFTTRKAVLTDSLAFFGVPDEKYFLDDFTRFPTMEEVLREYVRGVVVRRRDKGFHFRMVDKLLPNTFYKTDPLVLLDGIPVFNVDKIMEIDPLKIKKVELLSSWYLLGAMNFTGIVSFSTYKNDLAGFEPDPRVLITQYEGVQAQREFYAPKYDSQTELVSRLPDFRNLLHWAPNVVTDQTGKAQIQFFTSEQTGSYKVVVQGITEKGVAGSKTFNFYVGKRSL</sequence>
<name>A0A4R5DE69_9BACT</name>
<accession>A0A4R5DE69</accession>
<gene>
    <name evidence="1" type="ORF">E0F88_23295</name>
</gene>
<evidence type="ECO:0000313" key="2">
    <source>
        <dbReference type="Proteomes" id="UP000294850"/>
    </source>
</evidence>
<proteinExistence type="predicted"/>
<organism evidence="1 2">
    <name type="scientific">Dyadobacter psychrotolerans</name>
    <dbReference type="NCBI Taxonomy" id="2541721"/>
    <lineage>
        <taxon>Bacteria</taxon>
        <taxon>Pseudomonadati</taxon>
        <taxon>Bacteroidota</taxon>
        <taxon>Cytophagia</taxon>
        <taxon>Cytophagales</taxon>
        <taxon>Spirosomataceae</taxon>
        <taxon>Dyadobacter</taxon>
    </lineage>
</organism>
<keyword evidence="2" id="KW-1185">Reference proteome</keyword>
<protein>
    <recommendedName>
        <fullName evidence="3">Macroglobulin domain-containing protein</fullName>
    </recommendedName>
</protein>
<evidence type="ECO:0000313" key="1">
    <source>
        <dbReference type="EMBL" id="TDE12146.1"/>
    </source>
</evidence>
<comment type="caution">
    <text evidence="1">The sequence shown here is derived from an EMBL/GenBank/DDBJ whole genome shotgun (WGS) entry which is preliminary data.</text>
</comment>
<dbReference type="AlphaFoldDB" id="A0A4R5DE69"/>
<reference evidence="1 2" key="1">
    <citation type="submission" date="2019-03" db="EMBL/GenBank/DDBJ databases">
        <title>Dyadobacter AR-3-6 sp. nov., isolated from arctic soil.</title>
        <authorList>
            <person name="Chaudhary D.K."/>
        </authorList>
    </citation>
    <scope>NUCLEOTIDE SEQUENCE [LARGE SCALE GENOMIC DNA]</scope>
    <source>
        <strain evidence="1 2">AR-3-6</strain>
    </source>
</reference>
<dbReference type="Gene3D" id="2.60.40.1930">
    <property type="match status" value="1"/>
</dbReference>
<dbReference type="Proteomes" id="UP000294850">
    <property type="component" value="Unassembled WGS sequence"/>
</dbReference>
<dbReference type="OrthoDB" id="679547at2"/>
<evidence type="ECO:0008006" key="3">
    <source>
        <dbReference type="Google" id="ProtNLM"/>
    </source>
</evidence>